<dbReference type="RefSeq" id="WP_248637217.1">
    <property type="nucleotide sequence ID" value="NZ_JALPTH010000041.1"/>
</dbReference>
<feature type="domain" description="HTH crp-type" evidence="4">
    <location>
        <begin position="182"/>
        <end position="255"/>
    </location>
</feature>
<dbReference type="InterPro" id="IPR014710">
    <property type="entry name" value="RmlC-like_jellyroll"/>
</dbReference>
<accession>A0ABT0IJB6</accession>
<evidence type="ECO:0000256" key="1">
    <source>
        <dbReference type="ARBA" id="ARBA00023015"/>
    </source>
</evidence>
<dbReference type="EMBL" id="JALPTH010000041">
    <property type="protein sequence ID" value="MCK8681391.1"/>
    <property type="molecule type" value="Genomic_DNA"/>
</dbReference>
<dbReference type="Gene3D" id="2.60.120.10">
    <property type="entry name" value="Jelly Rolls"/>
    <property type="match status" value="1"/>
</dbReference>
<proteinExistence type="predicted"/>
<keyword evidence="3" id="KW-0804">Transcription</keyword>
<evidence type="ECO:0000256" key="2">
    <source>
        <dbReference type="ARBA" id="ARBA00023125"/>
    </source>
</evidence>
<comment type="caution">
    <text evidence="5">The sequence shown here is derived from an EMBL/GenBank/DDBJ whole genome shotgun (WGS) entry which is preliminary data.</text>
</comment>
<gene>
    <name evidence="5" type="ORF">M1O15_29150</name>
</gene>
<keyword evidence="6" id="KW-1185">Reference proteome</keyword>
<protein>
    <submittedName>
        <fullName evidence="5">Crp/Fnr family transcriptional regulator</fullName>
    </submittedName>
</protein>
<reference evidence="5 6" key="1">
    <citation type="submission" date="2022-04" db="EMBL/GenBank/DDBJ databases">
        <title>Streptomyces sp. nov. LCR6-01 isolated from Lichen of Dirinaria sp.</title>
        <authorList>
            <person name="Kanchanasin P."/>
            <person name="Tanasupawat S."/>
            <person name="Phongsopitanun W."/>
        </authorList>
    </citation>
    <scope>NUCLEOTIDE SEQUENCE [LARGE SCALE GENOMIC DNA]</scope>
    <source>
        <strain evidence="5 6">LCR6-01</strain>
    </source>
</reference>
<evidence type="ECO:0000313" key="6">
    <source>
        <dbReference type="Proteomes" id="UP001522868"/>
    </source>
</evidence>
<evidence type="ECO:0000259" key="4">
    <source>
        <dbReference type="Pfam" id="PF13545"/>
    </source>
</evidence>
<dbReference type="InterPro" id="IPR012318">
    <property type="entry name" value="HTH_CRP"/>
</dbReference>
<keyword evidence="1" id="KW-0805">Transcription regulation</keyword>
<dbReference type="InterPro" id="IPR036390">
    <property type="entry name" value="WH_DNA-bd_sf"/>
</dbReference>
<dbReference type="InterPro" id="IPR018490">
    <property type="entry name" value="cNMP-bd_dom_sf"/>
</dbReference>
<organism evidence="5 6">
    <name type="scientific">Streptomyces lichenis</name>
    <dbReference type="NCBI Taxonomy" id="2306967"/>
    <lineage>
        <taxon>Bacteria</taxon>
        <taxon>Bacillati</taxon>
        <taxon>Actinomycetota</taxon>
        <taxon>Actinomycetes</taxon>
        <taxon>Kitasatosporales</taxon>
        <taxon>Streptomycetaceae</taxon>
        <taxon>Streptomyces</taxon>
    </lineage>
</organism>
<sequence>MGQPGSEAADEKPILIGSSLYAVHEQTGRARFLPGHRALGAMLEYNSFLRRLPDSHVEELITTTLQRRAYHRGQLLRGAHGSMAHVVLSGCVAEETAQGGSATVRLLGAGALLGGAEVCDESLVPPTTRCLRRTDTLSLSLDRMRTLARHNPVIALAVAASIGERLQDAERVYHRAGLRPEERLAGLFVHLLRTCAVPCREFGRMIEGPTQQDLADALAVSTGTLEGALRILRAEGIVVTGYRTFRFPSEAALAEKGKVRIPSPRVTGESSQG</sequence>
<dbReference type="Proteomes" id="UP001522868">
    <property type="component" value="Unassembled WGS sequence"/>
</dbReference>
<keyword evidence="2" id="KW-0238">DNA-binding</keyword>
<dbReference type="SUPFAM" id="SSF46785">
    <property type="entry name" value="Winged helix' DNA-binding domain"/>
    <property type="match status" value="1"/>
</dbReference>
<evidence type="ECO:0000256" key="3">
    <source>
        <dbReference type="ARBA" id="ARBA00023163"/>
    </source>
</evidence>
<dbReference type="Pfam" id="PF13545">
    <property type="entry name" value="HTH_Crp_2"/>
    <property type="match status" value="1"/>
</dbReference>
<name>A0ABT0IJB6_9ACTN</name>
<dbReference type="SUPFAM" id="SSF51206">
    <property type="entry name" value="cAMP-binding domain-like"/>
    <property type="match status" value="1"/>
</dbReference>
<evidence type="ECO:0000313" key="5">
    <source>
        <dbReference type="EMBL" id="MCK8681391.1"/>
    </source>
</evidence>